<evidence type="ECO:0000256" key="7">
    <source>
        <dbReference type="ARBA" id="ARBA00022833"/>
    </source>
</evidence>
<evidence type="ECO:0000256" key="4">
    <source>
        <dbReference type="ARBA" id="ARBA00022723"/>
    </source>
</evidence>
<keyword evidence="5 8" id="KW-0863">Zinc-finger</keyword>
<evidence type="ECO:0000256" key="8">
    <source>
        <dbReference type="PROSITE-ProRule" id="PRU00175"/>
    </source>
</evidence>
<dbReference type="GO" id="GO:0008270">
    <property type="term" value="F:zinc ion binding"/>
    <property type="evidence" value="ECO:0007669"/>
    <property type="project" value="UniProtKB-KW"/>
</dbReference>
<evidence type="ECO:0000313" key="12">
    <source>
        <dbReference type="Proteomes" id="UP001159364"/>
    </source>
</evidence>
<evidence type="ECO:0000256" key="6">
    <source>
        <dbReference type="ARBA" id="ARBA00022786"/>
    </source>
</evidence>
<feature type="compositionally biased region" description="Polar residues" evidence="9">
    <location>
        <begin position="225"/>
        <end position="242"/>
    </location>
</feature>
<evidence type="ECO:0000256" key="5">
    <source>
        <dbReference type="ARBA" id="ARBA00022771"/>
    </source>
</evidence>
<keyword evidence="6" id="KW-0833">Ubl conjugation pathway</keyword>
<evidence type="ECO:0000256" key="1">
    <source>
        <dbReference type="ARBA" id="ARBA00000900"/>
    </source>
</evidence>
<organism evidence="11 12">
    <name type="scientific">Erythroxylum novogranatense</name>
    <dbReference type="NCBI Taxonomy" id="1862640"/>
    <lineage>
        <taxon>Eukaryota</taxon>
        <taxon>Viridiplantae</taxon>
        <taxon>Streptophyta</taxon>
        <taxon>Embryophyta</taxon>
        <taxon>Tracheophyta</taxon>
        <taxon>Spermatophyta</taxon>
        <taxon>Magnoliopsida</taxon>
        <taxon>eudicotyledons</taxon>
        <taxon>Gunneridae</taxon>
        <taxon>Pentapetalae</taxon>
        <taxon>rosids</taxon>
        <taxon>fabids</taxon>
        <taxon>Malpighiales</taxon>
        <taxon>Erythroxylaceae</taxon>
        <taxon>Erythroxylum</taxon>
    </lineage>
</organism>
<accession>A0AAV8TKH3</accession>
<evidence type="ECO:0000256" key="2">
    <source>
        <dbReference type="ARBA" id="ARBA00012483"/>
    </source>
</evidence>
<evidence type="ECO:0000259" key="10">
    <source>
        <dbReference type="PROSITE" id="PS50089"/>
    </source>
</evidence>
<sequence length="352" mass="38417">MEGFDSFPSSSSSSSVTEKRMLSFVVSPAGGVVDEDLEDACSICLEPFTSEDPATITNCKHEYHLQCILEWCQRSKECPICWQLISLKVPASQELLDAIENERHLRTKNTIRAAVATNVSHFHEDHDEEQDSYSDDSDVDERFAWLQAAAASRASFKRERQRSFVLSPPEYYVFTSGDGLSLSSGSSGGNSPAPNKASAPSLPFSYGETISAHFMDRDIPITPSAPFTQSSNHSPPVSDCPSLSESLKSRWSVASARYKETISKSTRDIKEKLLAHNNSVKELSRGVQKEMSAGVARMIDRLDLSSKRNGSSSPVSNATAGISNFFQKGKAVQENVLVQAHDVTSSGASPHV</sequence>
<keyword evidence="7" id="KW-0862">Zinc</keyword>
<evidence type="ECO:0000256" key="9">
    <source>
        <dbReference type="SAM" id="MobiDB-lite"/>
    </source>
</evidence>
<evidence type="ECO:0000256" key="3">
    <source>
        <dbReference type="ARBA" id="ARBA00022679"/>
    </source>
</evidence>
<gene>
    <name evidence="11" type="ORF">K2173_022513</name>
</gene>
<dbReference type="GO" id="GO:0061630">
    <property type="term" value="F:ubiquitin protein ligase activity"/>
    <property type="evidence" value="ECO:0007669"/>
    <property type="project" value="UniProtKB-EC"/>
</dbReference>
<dbReference type="PANTHER" id="PTHR46463:SF16">
    <property type="entry name" value="E3 UBIQUITIN-PROTEIN LIGASE RHF1A"/>
    <property type="match status" value="1"/>
</dbReference>
<keyword evidence="4" id="KW-0479">Metal-binding</keyword>
<feature type="region of interest" description="Disordered" evidence="9">
    <location>
        <begin position="222"/>
        <end position="242"/>
    </location>
</feature>
<comment type="catalytic activity">
    <reaction evidence="1">
        <text>S-ubiquitinyl-[E2 ubiquitin-conjugating enzyme]-L-cysteine + [acceptor protein]-L-lysine = [E2 ubiquitin-conjugating enzyme]-L-cysteine + N(6)-ubiquitinyl-[acceptor protein]-L-lysine.</text>
        <dbReference type="EC" id="2.3.2.27"/>
    </reaction>
</comment>
<dbReference type="SMART" id="SM00184">
    <property type="entry name" value="RING"/>
    <property type="match status" value="1"/>
</dbReference>
<dbReference type="InterPro" id="IPR013083">
    <property type="entry name" value="Znf_RING/FYVE/PHD"/>
</dbReference>
<reference evidence="11 12" key="1">
    <citation type="submission" date="2021-09" db="EMBL/GenBank/DDBJ databases">
        <title>Genomic insights and catalytic innovation underlie evolution of tropane alkaloids biosynthesis.</title>
        <authorList>
            <person name="Wang Y.-J."/>
            <person name="Tian T."/>
            <person name="Huang J.-P."/>
            <person name="Huang S.-X."/>
        </authorList>
    </citation>
    <scope>NUCLEOTIDE SEQUENCE [LARGE SCALE GENOMIC DNA]</scope>
    <source>
        <strain evidence="11">KIB-2018</strain>
        <tissue evidence="11">Leaf</tissue>
    </source>
</reference>
<name>A0AAV8TKH3_9ROSI</name>
<dbReference type="PROSITE" id="PS50089">
    <property type="entry name" value="ZF_RING_2"/>
    <property type="match status" value="1"/>
</dbReference>
<dbReference type="Proteomes" id="UP001159364">
    <property type="component" value="Linkage Group LG05"/>
</dbReference>
<comment type="caution">
    <text evidence="11">The sequence shown here is derived from an EMBL/GenBank/DDBJ whole genome shotgun (WGS) entry which is preliminary data.</text>
</comment>
<dbReference type="EMBL" id="JAIWQS010000005">
    <property type="protein sequence ID" value="KAJ8766454.1"/>
    <property type="molecule type" value="Genomic_DNA"/>
</dbReference>
<dbReference type="EC" id="2.3.2.27" evidence="2"/>
<protein>
    <recommendedName>
        <fullName evidence="2">RING-type E3 ubiquitin transferase</fullName>
        <ecNumber evidence="2">2.3.2.27</ecNumber>
    </recommendedName>
</protein>
<dbReference type="AlphaFoldDB" id="A0AAV8TKH3"/>
<dbReference type="InterPro" id="IPR001841">
    <property type="entry name" value="Znf_RING"/>
</dbReference>
<proteinExistence type="predicted"/>
<keyword evidence="3" id="KW-0808">Transferase</keyword>
<evidence type="ECO:0000313" key="11">
    <source>
        <dbReference type="EMBL" id="KAJ8766454.1"/>
    </source>
</evidence>
<dbReference type="PANTHER" id="PTHR46463">
    <property type="entry name" value="ZINC FINGER, RING/FYVE/PHD-TYPE"/>
    <property type="match status" value="1"/>
</dbReference>
<dbReference type="SUPFAM" id="SSF57850">
    <property type="entry name" value="RING/U-box"/>
    <property type="match status" value="1"/>
</dbReference>
<dbReference type="Pfam" id="PF13639">
    <property type="entry name" value="zf-RING_2"/>
    <property type="match status" value="1"/>
</dbReference>
<dbReference type="Gene3D" id="3.30.40.10">
    <property type="entry name" value="Zinc/RING finger domain, C3HC4 (zinc finger)"/>
    <property type="match status" value="1"/>
</dbReference>
<keyword evidence="12" id="KW-1185">Reference proteome</keyword>
<feature type="domain" description="RING-type" evidence="10">
    <location>
        <begin position="41"/>
        <end position="81"/>
    </location>
</feature>